<dbReference type="Gene3D" id="2.30.120.10">
    <property type="match status" value="1"/>
</dbReference>
<dbReference type="GO" id="GO:0016811">
    <property type="term" value="F:hydrolase activity, acting on carbon-nitrogen (but not peptide) bonds, in linear amides"/>
    <property type="evidence" value="ECO:0007669"/>
    <property type="project" value="InterPro"/>
</dbReference>
<reference evidence="7 8" key="1">
    <citation type="submission" date="2020-07" db="EMBL/GenBank/DDBJ databases">
        <title>Bacterium isolated from marine sediment.</title>
        <authorList>
            <person name="Shang D."/>
            <person name="Du Z.-J."/>
        </authorList>
    </citation>
    <scope>NUCLEOTIDE SEQUENCE [LARGE SCALE GENOMIC DNA]</scope>
    <source>
        <strain evidence="7 8">S7007</strain>
    </source>
</reference>
<dbReference type="Gene3D" id="3.60.20.10">
    <property type="entry name" value="Glutamine Phosphoribosylpyrophosphate, subunit 1, domain 1"/>
    <property type="match status" value="1"/>
</dbReference>
<protein>
    <submittedName>
        <fullName evidence="7">Penicillin acylase family protein</fullName>
    </submittedName>
</protein>
<sequence>MKLFKKIFKIFLLVVVLLFVGVWLFTKTLHPTYNGELELANISDKVTVYYDEVGVPHINAQNQQDAYTALGYVHAQDRLWQMELIRRIAAGRLAEVFGKELVRTDKFFSGLGIEEAASKTIQNLDKNSEAYKMTEAYLNGINQFIDEGAKPLEFYLVGLDKEKYTVKDVYNVFGYMAFSFAVAHKTDPMLTEIKEKLGEVYFNELNGASTENLTLIKNQKNPEIKAEFAKAMNNLLDKLPISPFIGSNSWVLGPEKTKNGKVIFANDPHIGFSQPSVWYQSHIKTPNYEMYGFNLALTPFPLLGHNRNYAYGLTMFENDDVDFYYEENNPNNSLEYKTPQGYQKYKLIDKTIKVKGGADTTYQVKVSKHGPVMNGLIDFIEDERPIAMQWIYTKLENQLLDVSYKMSHAKSLSDFKVGASKLHAPGLNIMYGDAKDNIAWFASGKLYKYRDSLNTKVILDGASGKDEIVEWIDFEENPQAINPDWNYVYSANNQPDSIAGVLYPGYYLPEDRAKRIEYLLEDKNDWTKFDVSEMINDVTSPVAPENIMKIAKDIDVTQLTASEKKAFNILKNWDGHYGKKKVAPVIYTRLWYEFVKNTFKDEMGDAFEQFVNTPFEEKVVAAQVRKDNSVWWDDISTKEKETKQDVVNKSFQNTIAFLQKQLGENVDGWYWKRVTTVEYEHAIGKAGGLLRKFFNVGPFETNGGDQVINNQIYKIDSTGYYKIIAGPSTRRIIDFSDVENSITILPTGQSGNVFSEHYKDQAEKYVNGDFVKMNLNQSDIEKSENKLVFLPKK</sequence>
<proteinExistence type="inferred from homology"/>
<keyword evidence="6" id="KW-1133">Transmembrane helix</keyword>
<keyword evidence="3" id="KW-0865">Zymogen</keyword>
<dbReference type="GO" id="GO:0046872">
    <property type="term" value="F:metal ion binding"/>
    <property type="evidence" value="ECO:0007669"/>
    <property type="project" value="UniProtKB-KW"/>
</dbReference>
<comment type="caution">
    <text evidence="7">The sequence shown here is derived from an EMBL/GenBank/DDBJ whole genome shotgun (WGS) entry which is preliminary data.</text>
</comment>
<dbReference type="GO" id="GO:0017000">
    <property type="term" value="P:antibiotic biosynthetic process"/>
    <property type="evidence" value="ECO:0007669"/>
    <property type="project" value="InterPro"/>
</dbReference>
<dbReference type="AlphaFoldDB" id="A0A839ANA6"/>
<evidence type="ECO:0000256" key="6">
    <source>
        <dbReference type="SAM" id="Phobius"/>
    </source>
</evidence>
<evidence type="ECO:0000256" key="2">
    <source>
        <dbReference type="ARBA" id="ARBA00022801"/>
    </source>
</evidence>
<evidence type="ECO:0000256" key="1">
    <source>
        <dbReference type="ARBA" id="ARBA00006586"/>
    </source>
</evidence>
<evidence type="ECO:0000313" key="7">
    <source>
        <dbReference type="EMBL" id="MBA6155977.1"/>
    </source>
</evidence>
<dbReference type="Proteomes" id="UP000563906">
    <property type="component" value="Unassembled WGS sequence"/>
</dbReference>
<dbReference type="CDD" id="cd03747">
    <property type="entry name" value="Ntn_PGA_like"/>
    <property type="match status" value="1"/>
</dbReference>
<dbReference type="EMBL" id="JACGLS010000002">
    <property type="protein sequence ID" value="MBA6155977.1"/>
    <property type="molecule type" value="Genomic_DNA"/>
</dbReference>
<organism evidence="7 8">
    <name type="scientific">Tenacibaculum pelagium</name>
    <dbReference type="NCBI Taxonomy" id="2759527"/>
    <lineage>
        <taxon>Bacteria</taxon>
        <taxon>Pseudomonadati</taxon>
        <taxon>Bacteroidota</taxon>
        <taxon>Flavobacteriia</taxon>
        <taxon>Flavobacteriales</taxon>
        <taxon>Flavobacteriaceae</taxon>
        <taxon>Tenacibaculum</taxon>
    </lineage>
</organism>
<evidence type="ECO:0000256" key="5">
    <source>
        <dbReference type="PIRSR" id="PIRSR001227-2"/>
    </source>
</evidence>
<dbReference type="InterPro" id="IPR043147">
    <property type="entry name" value="Penicillin_amidase_A-knob"/>
</dbReference>
<keyword evidence="5" id="KW-0479">Metal-binding</keyword>
<comment type="similarity">
    <text evidence="1">Belongs to the peptidase S45 family.</text>
</comment>
<keyword evidence="5" id="KW-0106">Calcium</keyword>
<dbReference type="PIRSF" id="PIRSF001227">
    <property type="entry name" value="Pen_acylase"/>
    <property type="match status" value="1"/>
</dbReference>
<dbReference type="PANTHER" id="PTHR34218">
    <property type="entry name" value="PEPTIDASE S45 PENICILLIN AMIDASE"/>
    <property type="match status" value="1"/>
</dbReference>
<evidence type="ECO:0000256" key="4">
    <source>
        <dbReference type="PIRSR" id="PIRSR001227-1"/>
    </source>
</evidence>
<keyword evidence="2" id="KW-0378">Hydrolase</keyword>
<dbReference type="InterPro" id="IPR029055">
    <property type="entry name" value="Ntn_hydrolases_N"/>
</dbReference>
<feature type="binding site" evidence="5">
    <location>
        <position position="322"/>
    </location>
    <ligand>
        <name>Ca(2+)</name>
        <dbReference type="ChEBI" id="CHEBI:29108"/>
    </ligand>
</feature>
<feature type="binding site" evidence="5">
    <location>
        <position position="321"/>
    </location>
    <ligand>
        <name>Ca(2+)</name>
        <dbReference type="ChEBI" id="CHEBI:29108"/>
    </ligand>
</feature>
<dbReference type="Gene3D" id="1.10.439.10">
    <property type="entry name" value="Penicillin Amidohydrolase, domain 1"/>
    <property type="match status" value="1"/>
</dbReference>
<dbReference type="PANTHER" id="PTHR34218:SF5">
    <property type="entry name" value="PENICILLIN ACYLASE FAMILY PROTEIN"/>
    <property type="match status" value="1"/>
</dbReference>
<evidence type="ECO:0000313" key="8">
    <source>
        <dbReference type="Proteomes" id="UP000563906"/>
    </source>
</evidence>
<keyword evidence="8" id="KW-1185">Reference proteome</keyword>
<comment type="cofactor">
    <cofactor evidence="5">
        <name>Ca(2+)</name>
        <dbReference type="ChEBI" id="CHEBI:29108"/>
    </cofactor>
    <text evidence="5">Binds 1 Ca(2+) ion per dimer.</text>
</comment>
<feature type="transmembrane region" description="Helical" evidence="6">
    <location>
        <begin position="7"/>
        <end position="25"/>
    </location>
</feature>
<accession>A0A839ANA6</accession>
<dbReference type="RefSeq" id="WP_182124487.1">
    <property type="nucleotide sequence ID" value="NZ_JACGLS010000002.1"/>
</dbReference>
<keyword evidence="6" id="KW-0812">Transmembrane</keyword>
<dbReference type="Gene3D" id="1.10.1400.10">
    <property type="match status" value="1"/>
</dbReference>
<dbReference type="InterPro" id="IPR002692">
    <property type="entry name" value="S45"/>
</dbReference>
<feature type="active site" description="Nucleophile" evidence="4">
    <location>
        <position position="247"/>
    </location>
</feature>
<evidence type="ECO:0000256" key="3">
    <source>
        <dbReference type="ARBA" id="ARBA00023145"/>
    </source>
</evidence>
<keyword evidence="6" id="KW-0472">Membrane</keyword>
<dbReference type="InterPro" id="IPR014395">
    <property type="entry name" value="Pen/GL7ACA/AHL_acylase"/>
</dbReference>
<dbReference type="InterPro" id="IPR043146">
    <property type="entry name" value="Penicillin_amidase_N_B-knob"/>
</dbReference>
<name>A0A839ANA6_9FLAO</name>
<dbReference type="InterPro" id="IPR023343">
    <property type="entry name" value="Penicillin_amidase_dom1"/>
</dbReference>
<dbReference type="Pfam" id="PF01804">
    <property type="entry name" value="Penicil_amidase"/>
    <property type="match status" value="1"/>
</dbReference>
<dbReference type="SUPFAM" id="SSF56235">
    <property type="entry name" value="N-terminal nucleophile aminohydrolases (Ntn hydrolases)"/>
    <property type="match status" value="1"/>
</dbReference>
<feature type="binding site" evidence="5">
    <location>
        <position position="319"/>
    </location>
    <ligand>
        <name>Ca(2+)</name>
        <dbReference type="ChEBI" id="CHEBI:29108"/>
    </ligand>
</feature>
<gene>
    <name evidence="7" type="ORF">H3Z83_05520</name>
</gene>